<gene>
    <name evidence="2" type="ORF">SAMN05428971_2432</name>
</gene>
<dbReference type="EMBL" id="FOVG01000002">
    <property type="protein sequence ID" value="SFN89524.1"/>
    <property type="molecule type" value="Genomic_DNA"/>
</dbReference>
<evidence type="ECO:0000259" key="1">
    <source>
        <dbReference type="Pfam" id="PF10908"/>
    </source>
</evidence>
<feature type="domain" description="Tlde1" evidence="1">
    <location>
        <begin position="24"/>
        <end position="104"/>
    </location>
</feature>
<evidence type="ECO:0000313" key="2">
    <source>
        <dbReference type="EMBL" id="SFN89524.1"/>
    </source>
</evidence>
<dbReference type="InterPro" id="IPR021225">
    <property type="entry name" value="Tlde1_dom"/>
</dbReference>
<evidence type="ECO:0000313" key="3">
    <source>
        <dbReference type="Proteomes" id="UP000198968"/>
    </source>
</evidence>
<keyword evidence="3" id="KW-1185">Reference proteome</keyword>
<dbReference type="OrthoDB" id="7569468at2"/>
<reference evidence="3" key="1">
    <citation type="submission" date="2016-10" db="EMBL/GenBank/DDBJ databases">
        <authorList>
            <person name="Varghese N."/>
            <person name="Submissions S."/>
        </authorList>
    </citation>
    <scope>NUCLEOTIDE SEQUENCE [LARGE SCALE GENOMIC DNA]</scope>
    <source>
        <strain evidence="3">OV426</strain>
    </source>
</reference>
<proteinExistence type="predicted"/>
<dbReference type="Proteomes" id="UP000198968">
    <property type="component" value="Unassembled WGS sequence"/>
</dbReference>
<protein>
    <recommendedName>
        <fullName evidence="1">Tlde1 domain-containing protein</fullName>
    </recommendedName>
</protein>
<name>A0A1I5CRJ8_9GAMM</name>
<dbReference type="RefSeq" id="WP_090963989.1">
    <property type="nucleotide sequence ID" value="NZ_FOVG01000002.1"/>
</dbReference>
<dbReference type="AlphaFoldDB" id="A0A1I5CRJ8"/>
<accession>A0A1I5CRJ8</accession>
<dbReference type="Pfam" id="PF10908">
    <property type="entry name" value="Tlde1_dom"/>
    <property type="match status" value="1"/>
</dbReference>
<organism evidence="2 3">
    <name type="scientific">Candidatus Pantoea varia</name>
    <dbReference type="NCBI Taxonomy" id="1881036"/>
    <lineage>
        <taxon>Bacteria</taxon>
        <taxon>Pseudomonadati</taxon>
        <taxon>Pseudomonadota</taxon>
        <taxon>Gammaproteobacteria</taxon>
        <taxon>Enterobacterales</taxon>
        <taxon>Erwiniaceae</taxon>
        <taxon>Pantoea</taxon>
    </lineage>
</organism>
<sequence>MTWVYDVRKRSFTRDGVYKFDALYAGAEGYKDDPALACEVNKGPLPAGKYKIASPMAKHPTAGRFVLRLTPYAGNDMCGRAGFLIHGDNGFGTASNGCIVASFNVRKSIADSGDRELIVK</sequence>